<evidence type="ECO:0000313" key="1">
    <source>
        <dbReference type="EMBL" id="TPG13612.1"/>
    </source>
</evidence>
<gene>
    <name evidence="1" type="ORF">EAH84_05365</name>
</gene>
<protein>
    <submittedName>
        <fullName evidence="1">Polysaccharide biosynthesis protein</fullName>
    </submittedName>
</protein>
<dbReference type="EMBL" id="RCZK01000003">
    <property type="protein sequence ID" value="TPG13612.1"/>
    <property type="molecule type" value="Genomic_DNA"/>
</dbReference>
<dbReference type="InterPro" id="IPR029465">
    <property type="entry name" value="ATPgrasp_TupA"/>
</dbReference>
<dbReference type="Pfam" id="PF14305">
    <property type="entry name" value="ATPgrasp_TupA"/>
    <property type="match status" value="1"/>
</dbReference>
<keyword evidence="2" id="KW-1185">Reference proteome</keyword>
<reference evidence="1 2" key="1">
    <citation type="journal article" date="2019" name="Environ. Microbiol.">
        <title>Species interactions and distinct microbial communities in high Arctic permafrost affected cryosols are associated with the CH4 and CO2 gas fluxes.</title>
        <authorList>
            <person name="Altshuler I."/>
            <person name="Hamel J."/>
            <person name="Turney S."/>
            <person name="Magnuson E."/>
            <person name="Levesque R."/>
            <person name="Greer C."/>
            <person name="Whyte L.G."/>
        </authorList>
    </citation>
    <scope>NUCLEOTIDE SEQUENCE [LARGE SCALE GENOMIC DNA]</scope>
    <source>
        <strain evidence="1 2">S5.1</strain>
    </source>
</reference>
<organism evidence="1 2">
    <name type="scientific">Sphingomonas oligophenolica</name>
    <dbReference type="NCBI Taxonomy" id="301154"/>
    <lineage>
        <taxon>Bacteria</taxon>
        <taxon>Pseudomonadati</taxon>
        <taxon>Pseudomonadota</taxon>
        <taxon>Alphaproteobacteria</taxon>
        <taxon>Sphingomonadales</taxon>
        <taxon>Sphingomonadaceae</taxon>
        <taxon>Sphingomonas</taxon>
    </lineage>
</organism>
<sequence>MRSALVRRGIEPWRIGLTYFWRHRRWPSLTAPQRFTELVQARKLHDRDARLPVFADKVAVKALVAERLGPEWVIPTLWHGDALPVVAPWPVPFVVKARHGCNQTLIVRSPFVDWHAIRRRAQRWTMKPYGRWLDEWLYRHIPPGLLVEPFVGEGDQLPLDYKFYVFAGRVEYVQVHLGRGERHRWLVFDRDWRRVSSPTADADPAAPTSLTRMIAAAETLATGFDFARVDLYEIGGRPLFGEVTFYPGSGLDRFDPVSLDTQMGAHWLRAAAG</sequence>
<comment type="caution">
    <text evidence="1">The sequence shown here is derived from an EMBL/GenBank/DDBJ whole genome shotgun (WGS) entry which is preliminary data.</text>
</comment>
<dbReference type="SUPFAM" id="SSF56059">
    <property type="entry name" value="Glutathione synthetase ATP-binding domain-like"/>
    <property type="match status" value="1"/>
</dbReference>
<name>A0A502CLI9_9SPHN</name>
<evidence type="ECO:0000313" key="2">
    <source>
        <dbReference type="Proteomes" id="UP000318413"/>
    </source>
</evidence>
<proteinExistence type="predicted"/>
<dbReference type="AlphaFoldDB" id="A0A502CLI9"/>
<dbReference type="OrthoDB" id="9791827at2"/>
<dbReference type="Proteomes" id="UP000318413">
    <property type="component" value="Unassembled WGS sequence"/>
</dbReference>
<accession>A0A502CLI9</accession>
<dbReference type="RefSeq" id="WP_140868873.1">
    <property type="nucleotide sequence ID" value="NZ_RCZK01000003.1"/>
</dbReference>